<gene>
    <name evidence="2" type="ORF">LCGC14_2740420</name>
</gene>
<feature type="domain" description="FecR protein" evidence="1">
    <location>
        <begin position="67"/>
        <end position="153"/>
    </location>
</feature>
<dbReference type="EMBL" id="LAZR01049836">
    <property type="protein sequence ID" value="KKK88709.1"/>
    <property type="molecule type" value="Genomic_DNA"/>
</dbReference>
<proteinExistence type="predicted"/>
<dbReference type="AlphaFoldDB" id="A0A0F9BDH2"/>
<evidence type="ECO:0000259" key="1">
    <source>
        <dbReference type="Pfam" id="PF04773"/>
    </source>
</evidence>
<dbReference type="Gene3D" id="2.60.120.1440">
    <property type="match status" value="1"/>
</dbReference>
<reference evidence="2" key="1">
    <citation type="journal article" date="2015" name="Nature">
        <title>Complex archaea that bridge the gap between prokaryotes and eukaryotes.</title>
        <authorList>
            <person name="Spang A."/>
            <person name="Saw J.H."/>
            <person name="Jorgensen S.L."/>
            <person name="Zaremba-Niedzwiedzka K."/>
            <person name="Martijn J."/>
            <person name="Lind A.E."/>
            <person name="van Eijk R."/>
            <person name="Schleper C."/>
            <person name="Guy L."/>
            <person name="Ettema T.J."/>
        </authorList>
    </citation>
    <scope>NUCLEOTIDE SEQUENCE</scope>
</reference>
<protein>
    <recommendedName>
        <fullName evidence="1">FecR protein domain-containing protein</fullName>
    </recommendedName>
</protein>
<dbReference type="Pfam" id="PF04773">
    <property type="entry name" value="FecR"/>
    <property type="match status" value="1"/>
</dbReference>
<dbReference type="InterPro" id="IPR006860">
    <property type="entry name" value="FecR"/>
</dbReference>
<comment type="caution">
    <text evidence="2">The sequence shown here is derived from an EMBL/GenBank/DDBJ whole genome shotgun (WGS) entry which is preliminary data.</text>
</comment>
<name>A0A0F9BDH2_9ZZZZ</name>
<organism evidence="2">
    <name type="scientific">marine sediment metagenome</name>
    <dbReference type="NCBI Taxonomy" id="412755"/>
    <lineage>
        <taxon>unclassified sequences</taxon>
        <taxon>metagenomes</taxon>
        <taxon>ecological metagenomes</taxon>
    </lineage>
</organism>
<evidence type="ECO:0000313" key="2">
    <source>
        <dbReference type="EMBL" id="KKK88709.1"/>
    </source>
</evidence>
<accession>A0A0F9BDH2</accession>
<sequence length="209" mass="22837">MRRFLVLILVLFLAVVFALPASNAVAAPAKKVVKIGDITSFNGAVLIRTKGTWGRLKKTPHPIFSSDKIVTKRGRAQVRFVDGGVMRVNIDSNVSIVQRVEMKGFFTKRAVTSRVVNVLVGDVWFDVKVTRDRKVTFRTPSMTAAIRGTSGNISTLLDAVSSFGLSSGSADKTGDFQDIVEELIKELEVAGILSEMSHSKSHPAYPRCQ</sequence>